<accession>A0A2P2JGQ1</accession>
<dbReference type="AlphaFoldDB" id="A0A2P2JGQ1"/>
<reference evidence="1" key="1">
    <citation type="submission" date="2018-02" db="EMBL/GenBank/DDBJ databases">
        <title>Rhizophora mucronata_Transcriptome.</title>
        <authorList>
            <person name="Meera S.P."/>
            <person name="Sreeshan A."/>
            <person name="Augustine A."/>
        </authorList>
    </citation>
    <scope>NUCLEOTIDE SEQUENCE</scope>
    <source>
        <tissue evidence="1">Leaf</tissue>
    </source>
</reference>
<name>A0A2P2JGQ1_RHIMU</name>
<proteinExistence type="predicted"/>
<dbReference type="EMBL" id="GGEC01012175">
    <property type="protein sequence ID" value="MBW92658.1"/>
    <property type="molecule type" value="Transcribed_RNA"/>
</dbReference>
<protein>
    <submittedName>
        <fullName evidence="1">Uncharacterized protein</fullName>
    </submittedName>
</protein>
<sequence length="32" mass="3563">MLSSPKPKAMVTIRALWIQPALTMKFLTSQSS</sequence>
<organism evidence="1">
    <name type="scientific">Rhizophora mucronata</name>
    <name type="common">Asiatic mangrove</name>
    <dbReference type="NCBI Taxonomy" id="61149"/>
    <lineage>
        <taxon>Eukaryota</taxon>
        <taxon>Viridiplantae</taxon>
        <taxon>Streptophyta</taxon>
        <taxon>Embryophyta</taxon>
        <taxon>Tracheophyta</taxon>
        <taxon>Spermatophyta</taxon>
        <taxon>Magnoliopsida</taxon>
        <taxon>eudicotyledons</taxon>
        <taxon>Gunneridae</taxon>
        <taxon>Pentapetalae</taxon>
        <taxon>rosids</taxon>
        <taxon>fabids</taxon>
        <taxon>Malpighiales</taxon>
        <taxon>Rhizophoraceae</taxon>
        <taxon>Rhizophora</taxon>
    </lineage>
</organism>
<evidence type="ECO:0000313" key="1">
    <source>
        <dbReference type="EMBL" id="MBW92658.1"/>
    </source>
</evidence>